<dbReference type="PANTHER" id="PTHR30373:SF2">
    <property type="entry name" value="UPF0603 PROTEIN YGCG"/>
    <property type="match status" value="1"/>
</dbReference>
<organism evidence="5 6">
    <name type="scientific">Enterococcus canis</name>
    <dbReference type="NCBI Taxonomy" id="214095"/>
    <lineage>
        <taxon>Bacteria</taxon>
        <taxon>Bacillati</taxon>
        <taxon>Bacillota</taxon>
        <taxon>Bacilli</taxon>
        <taxon>Lactobacillales</taxon>
        <taxon>Enterococcaceae</taxon>
        <taxon>Enterococcus</taxon>
    </lineage>
</organism>
<gene>
    <name evidence="5" type="ORF">RU97_GL001438</name>
</gene>
<evidence type="ECO:0000256" key="3">
    <source>
        <dbReference type="SAM" id="SignalP"/>
    </source>
</evidence>
<evidence type="ECO:0000256" key="2">
    <source>
        <dbReference type="SAM" id="Phobius"/>
    </source>
</evidence>
<dbReference type="InterPro" id="IPR007621">
    <property type="entry name" value="TPM_dom"/>
</dbReference>
<dbReference type="RefSeq" id="WP_067394132.1">
    <property type="nucleotide sequence ID" value="NZ_JXKH01000003.1"/>
</dbReference>
<dbReference type="Proteomes" id="UP000181884">
    <property type="component" value="Unassembled WGS sequence"/>
</dbReference>
<evidence type="ECO:0000259" key="4">
    <source>
        <dbReference type="Pfam" id="PF04536"/>
    </source>
</evidence>
<accession>A0A1L8RGC5</accession>
<name>A0A1L8RGC5_9ENTE</name>
<keyword evidence="6" id="KW-1185">Reference proteome</keyword>
<keyword evidence="2" id="KW-0472">Membrane</keyword>
<evidence type="ECO:0000313" key="5">
    <source>
        <dbReference type="EMBL" id="OJG18820.1"/>
    </source>
</evidence>
<feature type="transmembrane region" description="Helical" evidence="2">
    <location>
        <begin position="177"/>
        <end position="198"/>
    </location>
</feature>
<proteinExistence type="predicted"/>
<dbReference type="Pfam" id="PF04536">
    <property type="entry name" value="TPM_phosphatase"/>
    <property type="match status" value="1"/>
</dbReference>
<sequence>MKKIWITLCLALAVLFIGGIAAQAANIYVEDGAKVLSEATKERINTINQEFKKLANTPQYAVITTPRLKDESIEEYAVRRFEELGIGQKGQDNGLLFILVPQDREYRLEVGYGLEDIVPDGMKDYIISDDVVAELKAEDYDQAVLLISNRIADVVAQKVPAEVVDQYTNPWRGPLPWILSGLAGVGVLGAGGAGWWALRKRKIKKVLQETYDMPDESVWHVANGHAYQVSFLELAYHFYQALPENLTTEEIQTELEGFRFKTYTASAVLVAAKSQPERAEFVTEKYFDPFWRSLDRFPTDVQIDQYIKAIALQIETDKAMAAANMTAVLERTTTFVAAKNKSGKEQQLLASLMRYDLVKEADLSEPNLLANTTLFNDTRLDKAYKFALSKAAEIEAEYMDEAIRDLATLQMISYVSSSLDWSNYQSSSSSGSGGDSFGGGSSGGGGFSGSW</sequence>
<dbReference type="Gene3D" id="3.10.310.50">
    <property type="match status" value="1"/>
</dbReference>
<evidence type="ECO:0000256" key="1">
    <source>
        <dbReference type="SAM" id="MobiDB-lite"/>
    </source>
</evidence>
<dbReference type="PANTHER" id="PTHR30373">
    <property type="entry name" value="UPF0603 PROTEIN YGCG"/>
    <property type="match status" value="1"/>
</dbReference>
<feature type="compositionally biased region" description="Gly residues" evidence="1">
    <location>
        <begin position="431"/>
        <end position="451"/>
    </location>
</feature>
<dbReference type="STRING" id="214095.RU97_GL001438"/>
<evidence type="ECO:0000313" key="6">
    <source>
        <dbReference type="Proteomes" id="UP000181884"/>
    </source>
</evidence>
<feature type="domain" description="TPM" evidence="4">
    <location>
        <begin position="29"/>
        <end position="153"/>
    </location>
</feature>
<keyword evidence="2" id="KW-1133">Transmembrane helix</keyword>
<dbReference type="AlphaFoldDB" id="A0A1L8RGC5"/>
<reference evidence="5 6" key="1">
    <citation type="submission" date="2014-12" db="EMBL/GenBank/DDBJ databases">
        <title>Draft genome sequences of 29 type strains of Enterococci.</title>
        <authorList>
            <person name="Zhong Z."/>
            <person name="Sun Z."/>
            <person name="Liu W."/>
            <person name="Zhang W."/>
            <person name="Zhang H."/>
        </authorList>
    </citation>
    <scope>NUCLEOTIDE SEQUENCE [LARGE SCALE GENOMIC DNA]</scope>
    <source>
        <strain evidence="5 6">DSM 17029</strain>
    </source>
</reference>
<feature type="signal peptide" evidence="3">
    <location>
        <begin position="1"/>
        <end position="24"/>
    </location>
</feature>
<feature type="region of interest" description="Disordered" evidence="1">
    <location>
        <begin position="429"/>
        <end position="451"/>
    </location>
</feature>
<comment type="caution">
    <text evidence="5">The sequence shown here is derived from an EMBL/GenBank/DDBJ whole genome shotgun (WGS) entry which is preliminary data.</text>
</comment>
<keyword evidence="3" id="KW-0732">Signal</keyword>
<dbReference type="EMBL" id="JXKH01000003">
    <property type="protein sequence ID" value="OJG18820.1"/>
    <property type="molecule type" value="Genomic_DNA"/>
</dbReference>
<feature type="chain" id="PRO_5009879813" description="TPM domain-containing protein" evidence="3">
    <location>
        <begin position="25"/>
        <end position="451"/>
    </location>
</feature>
<protein>
    <recommendedName>
        <fullName evidence="4">TPM domain-containing protein</fullName>
    </recommendedName>
</protein>
<keyword evidence="2" id="KW-0812">Transmembrane</keyword>